<protein>
    <recommendedName>
        <fullName evidence="5">Putative glutamate--cysteine ligase 2</fullName>
        <ecNumber evidence="5">6.3.2.2</ecNumber>
    </recommendedName>
    <alternativeName>
        <fullName evidence="5">Gamma-glutamylcysteine synthetase 2</fullName>
        <shortName evidence="5">GCS 2</shortName>
        <shortName evidence="5">Gamma-GCS 2</shortName>
    </alternativeName>
</protein>
<sequence>MVTRSRAGRRFGVEEEYLLLDAETGLPRDGAEELAASLPDRGVEFEFFQSQLETATPVCSTAEEAERFLTAFRGEVSEAAERLGLVLAGTGLPPIGGDVRGTVTRKPRYEAIAAEMGSMVSRYYSTGTHVHVEVPSRDVGVEVMARLARWSPTLVALMANSPVSLGEDTGFESWRYTTLLHWPTAGYPPGFADGADYERMVQDLVRSGVLLDPALVNWSIRLSEQYPTVELRTADAQLEPRDAVAFAAIVRAIVEQCVADAEAGEPRPGIRPHTLQAGHWVAAKHGLGDELVDPLSGERRPAFELVEELLAHVAEALEAAGDLPRIERFLERRRREGAPAAIQRRHWEERGIPGLVELYAQGSAGGARGEGGA</sequence>
<reference evidence="6" key="1">
    <citation type="submission" date="2020-12" db="EMBL/GenBank/DDBJ databases">
        <title>Leucobacter sp. CAS1, isolated from Chromium sludge.</title>
        <authorList>
            <person name="Xu Z."/>
        </authorList>
    </citation>
    <scope>NUCLEOTIDE SEQUENCE</scope>
    <source>
        <strain evidence="6">CSA1</strain>
    </source>
</reference>
<evidence type="ECO:0000313" key="7">
    <source>
        <dbReference type="Proteomes" id="UP000608530"/>
    </source>
</evidence>
<dbReference type="Pfam" id="PF04107">
    <property type="entry name" value="GCS2"/>
    <property type="match status" value="1"/>
</dbReference>
<dbReference type="EC" id="6.3.2.2" evidence="5"/>
<accession>A0A934Q8J3</accession>
<dbReference type="HAMAP" id="MF_01609">
    <property type="entry name" value="Glu_cys_ligase_2"/>
    <property type="match status" value="1"/>
</dbReference>
<comment type="caution">
    <text evidence="6">The sequence shown here is derived from an EMBL/GenBank/DDBJ whole genome shotgun (WGS) entry which is preliminary data.</text>
</comment>
<comment type="similarity">
    <text evidence="5">Belongs to the glutamate--cysteine ligase type 2 family. YbdK subfamily.</text>
</comment>
<organism evidence="6 7">
    <name type="scientific">Leucobacter chromiisoli</name>
    <dbReference type="NCBI Taxonomy" id="2796471"/>
    <lineage>
        <taxon>Bacteria</taxon>
        <taxon>Bacillati</taxon>
        <taxon>Actinomycetota</taxon>
        <taxon>Actinomycetes</taxon>
        <taxon>Micrococcales</taxon>
        <taxon>Microbacteriaceae</taxon>
        <taxon>Leucobacter</taxon>
    </lineage>
</organism>
<evidence type="ECO:0000313" key="6">
    <source>
        <dbReference type="EMBL" id="MBK0420209.1"/>
    </source>
</evidence>
<dbReference type="NCBIfam" id="TIGR02050">
    <property type="entry name" value="gshA_cyan_rel"/>
    <property type="match status" value="1"/>
</dbReference>
<keyword evidence="7" id="KW-1185">Reference proteome</keyword>
<keyword evidence="2 5" id="KW-0547">Nucleotide-binding</keyword>
<dbReference type="AlphaFoldDB" id="A0A934Q8J3"/>
<comment type="catalytic activity">
    <reaction evidence="4 5">
        <text>L-cysteine + L-glutamate + ATP = gamma-L-glutamyl-L-cysteine + ADP + phosphate + H(+)</text>
        <dbReference type="Rhea" id="RHEA:13285"/>
        <dbReference type="ChEBI" id="CHEBI:15378"/>
        <dbReference type="ChEBI" id="CHEBI:29985"/>
        <dbReference type="ChEBI" id="CHEBI:30616"/>
        <dbReference type="ChEBI" id="CHEBI:35235"/>
        <dbReference type="ChEBI" id="CHEBI:43474"/>
        <dbReference type="ChEBI" id="CHEBI:58173"/>
        <dbReference type="ChEBI" id="CHEBI:456216"/>
        <dbReference type="EC" id="6.3.2.2"/>
    </reaction>
</comment>
<evidence type="ECO:0000256" key="2">
    <source>
        <dbReference type="ARBA" id="ARBA00022741"/>
    </source>
</evidence>
<dbReference type="GO" id="GO:0004357">
    <property type="term" value="F:glutamate-cysteine ligase activity"/>
    <property type="evidence" value="ECO:0007669"/>
    <property type="project" value="UniProtKB-EC"/>
</dbReference>
<dbReference type="PANTHER" id="PTHR36510:SF1">
    <property type="entry name" value="GLUTAMATE--CYSTEINE LIGASE 2-RELATED"/>
    <property type="match status" value="1"/>
</dbReference>
<proteinExistence type="inferred from homology"/>
<dbReference type="RefSeq" id="WP_200116348.1">
    <property type="nucleotide sequence ID" value="NZ_JAEHOH010000022.1"/>
</dbReference>
<dbReference type="PANTHER" id="PTHR36510">
    <property type="entry name" value="GLUTAMATE--CYSTEINE LIGASE 2-RELATED"/>
    <property type="match status" value="1"/>
</dbReference>
<comment type="function">
    <text evidence="5">ATP-dependent carboxylate-amine ligase which exhibits weak glutamate--cysteine ligase activity.</text>
</comment>
<evidence type="ECO:0000256" key="5">
    <source>
        <dbReference type="HAMAP-Rule" id="MF_01609"/>
    </source>
</evidence>
<dbReference type="GO" id="GO:0005524">
    <property type="term" value="F:ATP binding"/>
    <property type="evidence" value="ECO:0007669"/>
    <property type="project" value="UniProtKB-KW"/>
</dbReference>
<dbReference type="SUPFAM" id="SSF55931">
    <property type="entry name" value="Glutamine synthetase/guanido kinase"/>
    <property type="match status" value="1"/>
</dbReference>
<gene>
    <name evidence="6" type="ORF">JD276_14330</name>
</gene>
<dbReference type="InterPro" id="IPR050141">
    <property type="entry name" value="GCL_type2/YbdK_subfam"/>
</dbReference>
<keyword evidence="3 5" id="KW-0067">ATP-binding</keyword>
<dbReference type="InterPro" id="IPR006336">
    <property type="entry name" value="GCS2"/>
</dbReference>
<evidence type="ECO:0000256" key="1">
    <source>
        <dbReference type="ARBA" id="ARBA00022598"/>
    </source>
</evidence>
<dbReference type="InterPro" id="IPR011793">
    <property type="entry name" value="YbdK"/>
</dbReference>
<dbReference type="InterPro" id="IPR014746">
    <property type="entry name" value="Gln_synth/guanido_kin_cat_dom"/>
</dbReference>
<keyword evidence="1 5" id="KW-0436">Ligase</keyword>
<dbReference type="GO" id="GO:0042398">
    <property type="term" value="P:modified amino acid biosynthetic process"/>
    <property type="evidence" value="ECO:0007669"/>
    <property type="project" value="InterPro"/>
</dbReference>
<name>A0A934Q8J3_9MICO</name>
<evidence type="ECO:0000256" key="3">
    <source>
        <dbReference type="ARBA" id="ARBA00022840"/>
    </source>
</evidence>
<dbReference type="Proteomes" id="UP000608530">
    <property type="component" value="Unassembled WGS sequence"/>
</dbReference>
<evidence type="ECO:0000256" key="4">
    <source>
        <dbReference type="ARBA" id="ARBA00048819"/>
    </source>
</evidence>
<dbReference type="EMBL" id="JAEHOH010000022">
    <property type="protein sequence ID" value="MBK0420209.1"/>
    <property type="molecule type" value="Genomic_DNA"/>
</dbReference>
<dbReference type="Gene3D" id="3.30.590.20">
    <property type="match status" value="1"/>
</dbReference>